<dbReference type="PANTHER" id="PTHR48438:SF1">
    <property type="entry name" value="ALPHA-(1,3)-FUCOSYLTRANSFERASE C-RELATED"/>
    <property type="match status" value="1"/>
</dbReference>
<keyword evidence="16" id="KW-1185">Reference proteome</keyword>
<keyword evidence="6 12" id="KW-0812">Transmembrane</keyword>
<keyword evidence="9 12" id="KW-0333">Golgi apparatus</keyword>
<keyword evidence="8" id="KW-1133">Transmembrane helix</keyword>
<evidence type="ECO:0000256" key="7">
    <source>
        <dbReference type="ARBA" id="ARBA00022968"/>
    </source>
</evidence>
<feature type="domain" description="Fucosyltransferase N-terminal" evidence="14">
    <location>
        <begin position="54"/>
        <end position="166"/>
    </location>
</feature>
<dbReference type="InterPro" id="IPR001503">
    <property type="entry name" value="Glyco_trans_10"/>
</dbReference>
<dbReference type="EMBL" id="JBEUOH010000014">
    <property type="protein sequence ID" value="KAL0879533.1"/>
    <property type="molecule type" value="Genomic_DNA"/>
</dbReference>
<evidence type="ECO:0000256" key="9">
    <source>
        <dbReference type="ARBA" id="ARBA00023034"/>
    </source>
</evidence>
<evidence type="ECO:0000256" key="10">
    <source>
        <dbReference type="ARBA" id="ARBA00023136"/>
    </source>
</evidence>
<dbReference type="Proteomes" id="UP001549920">
    <property type="component" value="Unassembled WGS sequence"/>
</dbReference>
<evidence type="ECO:0000259" key="14">
    <source>
        <dbReference type="Pfam" id="PF17039"/>
    </source>
</evidence>
<keyword evidence="11" id="KW-0325">Glycoprotein</keyword>
<feature type="domain" description="Fucosyltransferase C-terminal" evidence="13">
    <location>
        <begin position="202"/>
        <end position="370"/>
    </location>
</feature>
<organism evidence="15 16">
    <name type="scientific">Loxostege sticticalis</name>
    <name type="common">Beet webworm moth</name>
    <dbReference type="NCBI Taxonomy" id="481309"/>
    <lineage>
        <taxon>Eukaryota</taxon>
        <taxon>Metazoa</taxon>
        <taxon>Ecdysozoa</taxon>
        <taxon>Arthropoda</taxon>
        <taxon>Hexapoda</taxon>
        <taxon>Insecta</taxon>
        <taxon>Pterygota</taxon>
        <taxon>Neoptera</taxon>
        <taxon>Endopterygota</taxon>
        <taxon>Lepidoptera</taxon>
        <taxon>Glossata</taxon>
        <taxon>Ditrysia</taxon>
        <taxon>Pyraloidea</taxon>
        <taxon>Crambidae</taxon>
        <taxon>Pyraustinae</taxon>
        <taxon>Loxostege</taxon>
    </lineage>
</organism>
<evidence type="ECO:0000256" key="11">
    <source>
        <dbReference type="ARBA" id="ARBA00023180"/>
    </source>
</evidence>
<dbReference type="InterPro" id="IPR055270">
    <property type="entry name" value="Glyco_tran_10_C"/>
</dbReference>
<evidence type="ECO:0000256" key="8">
    <source>
        <dbReference type="ARBA" id="ARBA00022989"/>
    </source>
</evidence>
<comment type="subcellular location">
    <subcellularLocation>
        <location evidence="1 12">Golgi apparatus</location>
        <location evidence="1 12">Golgi stack membrane</location>
        <topology evidence="1 12">Single-pass type II membrane protein</topology>
    </subcellularLocation>
</comment>
<keyword evidence="7" id="KW-0735">Signal-anchor</keyword>
<dbReference type="SUPFAM" id="SSF53756">
    <property type="entry name" value="UDP-Glycosyltransferase/glycogen phosphorylase"/>
    <property type="match status" value="1"/>
</dbReference>
<evidence type="ECO:0000256" key="5">
    <source>
        <dbReference type="ARBA" id="ARBA00022679"/>
    </source>
</evidence>
<keyword evidence="4 12" id="KW-0328">Glycosyltransferase</keyword>
<keyword evidence="10" id="KW-0472">Membrane</keyword>
<comment type="similarity">
    <text evidence="3 12">Belongs to the glycosyltransferase 10 family.</text>
</comment>
<evidence type="ECO:0000256" key="3">
    <source>
        <dbReference type="ARBA" id="ARBA00008919"/>
    </source>
</evidence>
<dbReference type="InterPro" id="IPR038577">
    <property type="entry name" value="GT10-like_C_sf"/>
</dbReference>
<evidence type="ECO:0000256" key="6">
    <source>
        <dbReference type="ARBA" id="ARBA00022692"/>
    </source>
</evidence>
<comment type="caution">
    <text evidence="15">The sequence shown here is derived from an EMBL/GenBank/DDBJ whole genome shotgun (WGS) entry which is preliminary data.</text>
</comment>
<evidence type="ECO:0000259" key="13">
    <source>
        <dbReference type="Pfam" id="PF00852"/>
    </source>
</evidence>
<dbReference type="InterPro" id="IPR031481">
    <property type="entry name" value="Glyco_tran_10_N"/>
</dbReference>
<accession>A0ABR3HSJ1</accession>
<comment type="pathway">
    <text evidence="2">Protein modification; protein glycosylation.</text>
</comment>
<sequence length="402" mass="47408">MIAILRYIKFMAKLTAVIVFIFVILTYQNSHIIKRRIRNFQDWRASLKKEVSNIKYILIWSKNNHNFDELLNDPFRKNKCYYNNCNVTEDRNLTKDYRNFDAILFSENVISRDVKEELPTKRLLNQKFVFAAKEAADNYPACDDKFDDYFNLTWTYKLNSDVVWPYFTVFNKKGEEIAPRVDVKWEAHLKPVSKKIGKSIIKVKKYPAVWFVSNCYTQSRRETFFNNLKAALDKYGFEVHVIGSCGTRECPIGKDKKCLKSLKQYYFYLALENSISEDYVSEKVMKALQHYTVPVVYGGANYSRFLPPHSYINGRTLGPKKTAAKMASLIINQTEYLQYFSWQNHYMVRNKTNSMCKLCEALNKGAKKVHRGFRKWWNPGFKEICNKKRKVRQAPPVNLNRT</sequence>
<name>A0ABR3HSJ1_LOXSC</name>
<evidence type="ECO:0000313" key="15">
    <source>
        <dbReference type="EMBL" id="KAL0879533.1"/>
    </source>
</evidence>
<dbReference type="Pfam" id="PF17039">
    <property type="entry name" value="Glyco_tran_10_N"/>
    <property type="match status" value="1"/>
</dbReference>
<evidence type="ECO:0000256" key="4">
    <source>
        <dbReference type="ARBA" id="ARBA00022676"/>
    </source>
</evidence>
<dbReference type="EC" id="2.4.1.-" evidence="12"/>
<evidence type="ECO:0000313" key="16">
    <source>
        <dbReference type="Proteomes" id="UP001549920"/>
    </source>
</evidence>
<evidence type="ECO:0000256" key="1">
    <source>
        <dbReference type="ARBA" id="ARBA00004447"/>
    </source>
</evidence>
<proteinExistence type="inferred from homology"/>
<dbReference type="Gene3D" id="3.40.50.11660">
    <property type="entry name" value="Glycosyl transferase family 10, C-terminal domain"/>
    <property type="match status" value="1"/>
</dbReference>
<dbReference type="Pfam" id="PF00852">
    <property type="entry name" value="Glyco_transf_10"/>
    <property type="match status" value="1"/>
</dbReference>
<protein>
    <recommendedName>
        <fullName evidence="12">Fucosyltransferase</fullName>
        <ecNumber evidence="12">2.4.1.-</ecNumber>
    </recommendedName>
</protein>
<keyword evidence="5 12" id="KW-0808">Transferase</keyword>
<evidence type="ECO:0000256" key="12">
    <source>
        <dbReference type="RuleBase" id="RU003832"/>
    </source>
</evidence>
<dbReference type="PANTHER" id="PTHR48438">
    <property type="entry name" value="ALPHA-(1,3)-FUCOSYLTRANSFERASE C-RELATED"/>
    <property type="match status" value="1"/>
</dbReference>
<evidence type="ECO:0000256" key="2">
    <source>
        <dbReference type="ARBA" id="ARBA00004922"/>
    </source>
</evidence>
<reference evidence="15 16" key="1">
    <citation type="submission" date="2024-06" db="EMBL/GenBank/DDBJ databases">
        <title>A chromosome-level genome assembly of beet webworm, Loxostege sticticalis.</title>
        <authorList>
            <person name="Zhang Y."/>
        </authorList>
    </citation>
    <scope>NUCLEOTIDE SEQUENCE [LARGE SCALE GENOMIC DNA]</scope>
    <source>
        <strain evidence="15">AQ026</strain>
        <tissue evidence="15">Whole body</tissue>
    </source>
</reference>
<gene>
    <name evidence="15" type="ORF">ABMA27_003271</name>
</gene>